<gene>
    <name evidence="3" type="ORF">J3Q64DRAFT_1841765</name>
</gene>
<keyword evidence="4" id="KW-1185">Reference proteome</keyword>
<evidence type="ECO:0000313" key="4">
    <source>
        <dbReference type="Proteomes" id="UP001448207"/>
    </source>
</evidence>
<evidence type="ECO:0000256" key="1">
    <source>
        <dbReference type="SAM" id="Coils"/>
    </source>
</evidence>
<accession>A0ABR3AI37</accession>
<protein>
    <submittedName>
        <fullName evidence="3">Uncharacterized protein</fullName>
    </submittedName>
</protein>
<dbReference type="EMBL" id="JBCLYO010000038">
    <property type="protein sequence ID" value="KAL0075073.1"/>
    <property type="molecule type" value="Genomic_DNA"/>
</dbReference>
<keyword evidence="1" id="KW-0175">Coiled coil</keyword>
<evidence type="ECO:0000256" key="2">
    <source>
        <dbReference type="SAM" id="MobiDB-lite"/>
    </source>
</evidence>
<proteinExistence type="predicted"/>
<feature type="region of interest" description="Disordered" evidence="2">
    <location>
        <begin position="18"/>
        <end position="37"/>
    </location>
</feature>
<feature type="compositionally biased region" description="Acidic residues" evidence="2">
    <location>
        <begin position="65"/>
        <end position="97"/>
    </location>
</feature>
<feature type="compositionally biased region" description="Basic and acidic residues" evidence="2">
    <location>
        <begin position="18"/>
        <end position="30"/>
    </location>
</feature>
<feature type="coiled-coil region" evidence="1">
    <location>
        <begin position="99"/>
        <end position="148"/>
    </location>
</feature>
<sequence>MYNRYDFSVRSYQALRKDRANEISEEDRKQMIIPPKSSNGPWTVLSFVGQTSGYEVKVSQGGTNYEDDDSDMSEDYEDYSNSDDEDDDYDDPEDVPDIVDEYMDASKALEESHEELLELGQYITSREANKLLKAYNKALETLMDLKEKYAVELSMKDN</sequence>
<organism evidence="3 4">
    <name type="scientific">Phycomyces blakesleeanus</name>
    <dbReference type="NCBI Taxonomy" id="4837"/>
    <lineage>
        <taxon>Eukaryota</taxon>
        <taxon>Fungi</taxon>
        <taxon>Fungi incertae sedis</taxon>
        <taxon>Mucoromycota</taxon>
        <taxon>Mucoromycotina</taxon>
        <taxon>Mucoromycetes</taxon>
        <taxon>Mucorales</taxon>
        <taxon>Phycomycetaceae</taxon>
        <taxon>Phycomyces</taxon>
    </lineage>
</organism>
<comment type="caution">
    <text evidence="3">The sequence shown here is derived from an EMBL/GenBank/DDBJ whole genome shotgun (WGS) entry which is preliminary data.</text>
</comment>
<evidence type="ECO:0000313" key="3">
    <source>
        <dbReference type="EMBL" id="KAL0075073.1"/>
    </source>
</evidence>
<dbReference type="Proteomes" id="UP001448207">
    <property type="component" value="Unassembled WGS sequence"/>
</dbReference>
<feature type="region of interest" description="Disordered" evidence="2">
    <location>
        <begin position="57"/>
        <end position="97"/>
    </location>
</feature>
<reference evidence="3 4" key="1">
    <citation type="submission" date="2024-04" db="EMBL/GenBank/DDBJ databases">
        <title>Symmetric and asymmetric DNA N6-adenine methylation regulates different biological responses in Mucorales.</title>
        <authorList>
            <consortium name="Lawrence Berkeley National Laboratory"/>
            <person name="Lax C."/>
            <person name="Mondo S.J."/>
            <person name="Osorio-Concepcion M."/>
            <person name="Muszewska A."/>
            <person name="Corrochano-Luque M."/>
            <person name="Gutierrez G."/>
            <person name="Riley R."/>
            <person name="Lipzen A."/>
            <person name="Guo J."/>
            <person name="Hundley H."/>
            <person name="Amirebrahimi M."/>
            <person name="Ng V."/>
            <person name="Lorenzo-Gutierrez D."/>
            <person name="Binder U."/>
            <person name="Yang J."/>
            <person name="Song Y."/>
            <person name="Canovas D."/>
            <person name="Navarro E."/>
            <person name="Freitag M."/>
            <person name="Gabaldon T."/>
            <person name="Grigoriev I.V."/>
            <person name="Corrochano L.M."/>
            <person name="Nicolas F.E."/>
            <person name="Garre V."/>
        </authorList>
    </citation>
    <scope>NUCLEOTIDE SEQUENCE [LARGE SCALE GENOMIC DNA]</scope>
    <source>
        <strain evidence="3 4">L51</strain>
    </source>
</reference>
<name>A0ABR3AI37_PHYBL</name>